<evidence type="ECO:0000313" key="8">
    <source>
        <dbReference type="EMBL" id="KRL01400.1"/>
    </source>
</evidence>
<dbReference type="PATRIC" id="fig|1423731.3.peg.1585"/>
<dbReference type="GO" id="GO:0003677">
    <property type="term" value="F:DNA binding"/>
    <property type="evidence" value="ECO:0007669"/>
    <property type="project" value="UniProtKB-UniRule"/>
</dbReference>
<dbReference type="GO" id="GO:0009338">
    <property type="term" value="C:exodeoxyribonuclease V complex"/>
    <property type="evidence" value="ECO:0007669"/>
    <property type="project" value="TreeGrafter"/>
</dbReference>
<dbReference type="STRING" id="1423731.FC81_GL001545"/>
<dbReference type="Gene3D" id="1.10.10.2220">
    <property type="match status" value="1"/>
</dbReference>
<feature type="domain" description="ATP-dependent RecD2 DNA helicase SH3" evidence="6">
    <location>
        <begin position="592"/>
        <end position="662"/>
    </location>
</feature>
<name>A0A0R1MD68_9LACO</name>
<dbReference type="InterPro" id="IPR027417">
    <property type="entry name" value="P-loop_NTPase"/>
</dbReference>
<dbReference type="InterPro" id="IPR050534">
    <property type="entry name" value="Coronavir_polyprotein_1ab"/>
</dbReference>
<dbReference type="Pfam" id="PF13538">
    <property type="entry name" value="UvrD_C_2"/>
    <property type="match status" value="1"/>
</dbReference>
<evidence type="ECO:0000259" key="6">
    <source>
        <dbReference type="Pfam" id="PF18335"/>
    </source>
</evidence>
<dbReference type="InterPro" id="IPR027785">
    <property type="entry name" value="UvrD-like_helicase_C"/>
</dbReference>
<accession>A0A0R1MD68</accession>
<comment type="catalytic activity">
    <reaction evidence="3">
        <text>ATP + H2O = ADP + phosphate + H(+)</text>
        <dbReference type="Rhea" id="RHEA:13065"/>
        <dbReference type="ChEBI" id="CHEBI:15377"/>
        <dbReference type="ChEBI" id="CHEBI:15378"/>
        <dbReference type="ChEBI" id="CHEBI:30616"/>
        <dbReference type="ChEBI" id="CHEBI:43474"/>
        <dbReference type="ChEBI" id="CHEBI:456216"/>
        <dbReference type="EC" id="5.6.2.3"/>
    </reaction>
</comment>
<dbReference type="EC" id="5.6.2.3" evidence="3"/>
<dbReference type="HAMAP" id="MF_01488">
    <property type="entry name" value="RecD2"/>
    <property type="match status" value="1"/>
</dbReference>
<evidence type="ECO:0000256" key="2">
    <source>
        <dbReference type="ARBA" id="ARBA00022840"/>
    </source>
</evidence>
<comment type="similarity">
    <text evidence="3">Belongs to the RecD family. RecD2 subfamily.</text>
</comment>
<dbReference type="PANTHER" id="PTHR43788:SF6">
    <property type="entry name" value="DNA HELICASE B"/>
    <property type="match status" value="1"/>
</dbReference>
<dbReference type="InterPro" id="IPR029493">
    <property type="entry name" value="RecD2-like_HHH"/>
</dbReference>
<protein>
    <recommendedName>
        <fullName evidence="3">ATP-dependent RecD2 DNA helicase</fullName>
        <ecNumber evidence="3">5.6.2.3</ecNumber>
    </recommendedName>
    <alternativeName>
        <fullName evidence="3">DNA 5'-3' helicase subunit RecD2</fullName>
    </alternativeName>
</protein>
<keyword evidence="2 3" id="KW-0067">ATP-binding</keyword>
<keyword evidence="8" id="KW-0540">Nuclease</keyword>
<dbReference type="GO" id="GO:0016887">
    <property type="term" value="F:ATP hydrolysis activity"/>
    <property type="evidence" value="ECO:0007669"/>
    <property type="project" value="RHEA"/>
</dbReference>
<feature type="binding site" evidence="3">
    <location>
        <begin position="370"/>
        <end position="374"/>
    </location>
    <ligand>
        <name>ATP</name>
        <dbReference type="ChEBI" id="CHEBI:30616"/>
    </ligand>
</feature>
<feature type="domain" description="ATP-dependent RecD2 DNA helicase-like helix-hairpin-helix" evidence="5">
    <location>
        <begin position="162"/>
        <end position="251"/>
    </location>
</feature>
<evidence type="ECO:0000259" key="4">
    <source>
        <dbReference type="Pfam" id="PF13538"/>
    </source>
</evidence>
<keyword evidence="3" id="KW-0413">Isomerase</keyword>
<keyword evidence="3" id="KW-0347">Helicase</keyword>
<keyword evidence="3" id="KW-0378">Hydrolase</keyword>
<dbReference type="GO" id="GO:0004527">
    <property type="term" value="F:exonuclease activity"/>
    <property type="evidence" value="ECO:0007669"/>
    <property type="project" value="UniProtKB-KW"/>
</dbReference>
<dbReference type="AlphaFoldDB" id="A0A0R1MD68"/>
<dbReference type="CDD" id="cd18809">
    <property type="entry name" value="SF1_C_RecD"/>
    <property type="match status" value="1"/>
</dbReference>
<dbReference type="Proteomes" id="UP000051621">
    <property type="component" value="Unassembled WGS sequence"/>
</dbReference>
<dbReference type="CDD" id="cd17933">
    <property type="entry name" value="DEXSc_RecD-like"/>
    <property type="match status" value="1"/>
</dbReference>
<evidence type="ECO:0000313" key="9">
    <source>
        <dbReference type="Proteomes" id="UP000051621"/>
    </source>
</evidence>
<keyword evidence="1 3" id="KW-0547">Nucleotide-binding</keyword>
<evidence type="ECO:0000256" key="1">
    <source>
        <dbReference type="ARBA" id="ARBA00022741"/>
    </source>
</evidence>
<dbReference type="OrthoDB" id="9803432at2"/>
<comment type="caution">
    <text evidence="8">The sequence shown here is derived from an EMBL/GenBank/DDBJ whole genome shotgun (WGS) entry which is preliminary data.</text>
</comment>
<dbReference type="Pfam" id="PF23139">
    <property type="entry name" value="OB_YrrC"/>
    <property type="match status" value="1"/>
</dbReference>
<gene>
    <name evidence="3" type="primary">recD2</name>
    <name evidence="8" type="ORF">FC81_GL001545</name>
</gene>
<dbReference type="InterPro" id="IPR041451">
    <property type="entry name" value="RecD2_SH13"/>
</dbReference>
<dbReference type="SUPFAM" id="SSF52540">
    <property type="entry name" value="P-loop containing nucleoside triphosphate hydrolases"/>
    <property type="match status" value="2"/>
</dbReference>
<dbReference type="InterPro" id="IPR055446">
    <property type="entry name" value="RecD2_N_OB"/>
</dbReference>
<dbReference type="EMBL" id="AZEF01000027">
    <property type="protein sequence ID" value="KRL01400.1"/>
    <property type="molecule type" value="Genomic_DNA"/>
</dbReference>
<dbReference type="GO" id="GO:0005524">
    <property type="term" value="F:ATP binding"/>
    <property type="evidence" value="ECO:0007669"/>
    <property type="project" value="UniProtKB-UniRule"/>
</dbReference>
<dbReference type="Gene3D" id="2.30.30.940">
    <property type="match status" value="1"/>
</dbReference>
<dbReference type="PANTHER" id="PTHR43788">
    <property type="entry name" value="DNA2/NAM7 HELICASE FAMILY MEMBER"/>
    <property type="match status" value="1"/>
</dbReference>
<evidence type="ECO:0000259" key="5">
    <source>
        <dbReference type="Pfam" id="PF14490"/>
    </source>
</evidence>
<keyword evidence="8" id="KW-0269">Exonuclease</keyword>
<feature type="domain" description="ATP-dependent RecD2 DNA helicase OB-fold" evidence="7">
    <location>
        <begin position="18"/>
        <end position="96"/>
    </location>
</feature>
<dbReference type="RefSeq" id="WP_057744919.1">
    <property type="nucleotide sequence ID" value="NZ_AZEF01000027.1"/>
</dbReference>
<evidence type="ECO:0000256" key="3">
    <source>
        <dbReference type="HAMAP-Rule" id="MF_01488"/>
    </source>
</evidence>
<sequence length="831" mass="92752">MSAARNIDLFKTEGKQDKYIIGKVRAVFFESNETFYKVVQVQVSEADFEWSNDEIVVTGNFADLIEGNDYRFEGQLVDHPKYGQQFQAVNYQSETPTTRGGIIAYLSGTSFQGIGLKTATKIVDHLGTDAIQKILADEHSLSGLSLKKAQRQALLETLQSDNGMQQIIIELNSYGFGSRMATAIFNRYREKTSEVIHENPYRLALEINGIGFKKADAIAAKLDFAADSPGRIQAAILQSMYDLCHEKGDTYTTAEPLLQQTLDLLMNSRRISLGPDIVADQLLQMAADGKIVAEDNKVYLRSYFEAEWRIAENVKRLLKLKRKEQLEDKTFNGLMVKVENQLGISYGEDQVEAIHQALQTRMFLLTGGPGTGKTTIINGLVATFALLNDISLDINEYKNDDFPILLAAPTGRAAKKMNEATGLPACTIHRLLGLNGNSDDVGEPQQLDGKLLVVDEMSMVDVNLFDLLLESVPNHMQLILVGDKDQLPSVGPGQIFADLLESKLIPHKELKMIYRQENKSSIIPLAHSIKEGNLPADFTTNQSDRSFISCHSAQILGVLEQVVAKAQQRGFSKRDIQVLAPIYRGAAGIDRLNEMLQNVLNPKKPGGKEVQFKQYNFRIGDKVLHLVNSPEDNVFNGDIGEIVGIETAKESKDKKEKLIISFDGNEVSYTSKDWNKLKLAYCMSIHKSQGSEFKLVILPLVHQYARMLKRNLLYTAITRAQNLLILLGEQSAYRACVEKVSVDRKTTIIARLHTVFENSPVKKEDRSGQKKEVPQLINTENKTVTTKQSSLDVQVKDDKTKQDTVLTLQLITNNEVDPLIGMKGVTPYSFQ</sequence>
<dbReference type="NCBIfam" id="TIGR01448">
    <property type="entry name" value="recD_rel"/>
    <property type="match status" value="1"/>
</dbReference>
<proteinExistence type="inferred from homology"/>
<dbReference type="GO" id="GO:0017116">
    <property type="term" value="F:single-stranded DNA helicase activity"/>
    <property type="evidence" value="ECO:0007669"/>
    <property type="project" value="TreeGrafter"/>
</dbReference>
<dbReference type="GO" id="GO:0006310">
    <property type="term" value="P:DNA recombination"/>
    <property type="evidence" value="ECO:0007669"/>
    <property type="project" value="InterPro"/>
</dbReference>
<dbReference type="Pfam" id="PF18335">
    <property type="entry name" value="SH3_13"/>
    <property type="match status" value="1"/>
</dbReference>
<dbReference type="Pfam" id="PF14490">
    <property type="entry name" value="HHH_RecD2"/>
    <property type="match status" value="1"/>
</dbReference>
<dbReference type="Pfam" id="PF13245">
    <property type="entry name" value="AAA_19"/>
    <property type="match status" value="1"/>
</dbReference>
<dbReference type="GO" id="GO:0043139">
    <property type="term" value="F:5'-3' DNA helicase activity"/>
    <property type="evidence" value="ECO:0007669"/>
    <property type="project" value="UniProtKB-UniRule"/>
</dbReference>
<dbReference type="InterPro" id="IPR006345">
    <property type="entry name" value="RecD2"/>
</dbReference>
<reference evidence="8 9" key="1">
    <citation type="journal article" date="2015" name="Genome Announc.">
        <title>Expanding the biotechnology potential of lactobacilli through comparative genomics of 213 strains and associated genera.</title>
        <authorList>
            <person name="Sun Z."/>
            <person name="Harris H.M."/>
            <person name="McCann A."/>
            <person name="Guo C."/>
            <person name="Argimon S."/>
            <person name="Zhang W."/>
            <person name="Yang X."/>
            <person name="Jeffery I.B."/>
            <person name="Cooney J.C."/>
            <person name="Kagawa T.F."/>
            <person name="Liu W."/>
            <person name="Song Y."/>
            <person name="Salvetti E."/>
            <person name="Wrobel A."/>
            <person name="Rasinkangas P."/>
            <person name="Parkhill J."/>
            <person name="Rea M.C."/>
            <person name="O'Sullivan O."/>
            <person name="Ritari J."/>
            <person name="Douillard F.P."/>
            <person name="Paul Ross R."/>
            <person name="Yang R."/>
            <person name="Briner A.E."/>
            <person name="Felis G.E."/>
            <person name="de Vos W.M."/>
            <person name="Barrangou R."/>
            <person name="Klaenhammer T.R."/>
            <person name="Caufield P.W."/>
            <person name="Cui Y."/>
            <person name="Zhang H."/>
            <person name="O'Toole P.W."/>
        </authorList>
    </citation>
    <scope>NUCLEOTIDE SEQUENCE [LARGE SCALE GENOMIC DNA]</scope>
    <source>
        <strain evidence="8 9">DSM 19910</strain>
    </source>
</reference>
<keyword evidence="3" id="KW-0238">DNA-binding</keyword>
<feature type="domain" description="UvrD-like helicase C-terminal" evidence="4">
    <location>
        <begin position="679"/>
        <end position="726"/>
    </location>
</feature>
<keyword evidence="9" id="KW-1185">Reference proteome</keyword>
<comment type="function">
    <text evidence="3">DNA-dependent ATPase and ATP-dependent 5'-3' DNA helicase. Has no activity on blunt DNA or DNA with 3'-overhangs, requires at least 10 bases of 5'-ssDNA for helicase activity.</text>
</comment>
<organism evidence="8 9">
    <name type="scientific">Liquorilactobacillus capillatus DSM 19910</name>
    <dbReference type="NCBI Taxonomy" id="1423731"/>
    <lineage>
        <taxon>Bacteria</taxon>
        <taxon>Bacillati</taxon>
        <taxon>Bacillota</taxon>
        <taxon>Bacilli</taxon>
        <taxon>Lactobacillales</taxon>
        <taxon>Lactobacillaceae</taxon>
        <taxon>Liquorilactobacillus</taxon>
    </lineage>
</organism>
<evidence type="ECO:0000259" key="7">
    <source>
        <dbReference type="Pfam" id="PF23139"/>
    </source>
</evidence>
<dbReference type="Gene3D" id="3.40.50.300">
    <property type="entry name" value="P-loop containing nucleotide triphosphate hydrolases"/>
    <property type="match status" value="2"/>
</dbReference>